<evidence type="ECO:0000259" key="14">
    <source>
        <dbReference type="PROSITE" id="PS50885"/>
    </source>
</evidence>
<dbReference type="InterPro" id="IPR013727">
    <property type="entry name" value="2CSK_N"/>
</dbReference>
<keyword evidence="6 12" id="KW-0812">Transmembrane</keyword>
<evidence type="ECO:0000256" key="1">
    <source>
        <dbReference type="ARBA" id="ARBA00000085"/>
    </source>
</evidence>
<dbReference type="InterPro" id="IPR036097">
    <property type="entry name" value="HisK_dim/P_sf"/>
</dbReference>
<accession>A0A2U8HB18</accession>
<evidence type="ECO:0000256" key="7">
    <source>
        <dbReference type="ARBA" id="ARBA00022777"/>
    </source>
</evidence>
<dbReference type="Pfam" id="PF02518">
    <property type="entry name" value="HATPase_c"/>
    <property type="match status" value="1"/>
</dbReference>
<dbReference type="OrthoDB" id="913606at2"/>
<dbReference type="CDD" id="cd00082">
    <property type="entry name" value="HisKA"/>
    <property type="match status" value="1"/>
</dbReference>
<dbReference type="PRINTS" id="PR00344">
    <property type="entry name" value="BCTRLSENSOR"/>
</dbReference>
<organism evidence="15 16">
    <name type="scientific">Alloyangia pacifica</name>
    <dbReference type="NCBI Taxonomy" id="311180"/>
    <lineage>
        <taxon>Bacteria</taxon>
        <taxon>Pseudomonadati</taxon>
        <taxon>Pseudomonadota</taxon>
        <taxon>Alphaproteobacteria</taxon>
        <taxon>Rhodobacterales</taxon>
        <taxon>Roseobacteraceae</taxon>
        <taxon>Alloyangia</taxon>
    </lineage>
</organism>
<feature type="domain" description="HAMP" evidence="14">
    <location>
        <begin position="213"/>
        <end position="265"/>
    </location>
</feature>
<evidence type="ECO:0000256" key="5">
    <source>
        <dbReference type="ARBA" id="ARBA00022679"/>
    </source>
</evidence>
<evidence type="ECO:0000256" key="12">
    <source>
        <dbReference type="SAM" id="Phobius"/>
    </source>
</evidence>
<keyword evidence="9" id="KW-0902">Two-component regulatory system</keyword>
<dbReference type="Pfam" id="PF00512">
    <property type="entry name" value="HisKA"/>
    <property type="match status" value="1"/>
</dbReference>
<dbReference type="Proteomes" id="UP000244915">
    <property type="component" value="Chromosome 1"/>
</dbReference>
<evidence type="ECO:0000256" key="6">
    <source>
        <dbReference type="ARBA" id="ARBA00022692"/>
    </source>
</evidence>
<evidence type="ECO:0000256" key="9">
    <source>
        <dbReference type="ARBA" id="ARBA00023012"/>
    </source>
</evidence>
<evidence type="ECO:0000256" key="11">
    <source>
        <dbReference type="SAM" id="MobiDB-lite"/>
    </source>
</evidence>
<dbReference type="RefSeq" id="WP_108965009.1">
    <property type="nucleotide sequence ID" value="NZ_CP022189.1"/>
</dbReference>
<dbReference type="Pfam" id="PF08521">
    <property type="entry name" value="2CSK_N"/>
    <property type="match status" value="1"/>
</dbReference>
<dbReference type="GO" id="GO:0000155">
    <property type="term" value="F:phosphorelay sensor kinase activity"/>
    <property type="evidence" value="ECO:0007669"/>
    <property type="project" value="InterPro"/>
</dbReference>
<keyword evidence="7 15" id="KW-0418">Kinase</keyword>
<keyword evidence="10 12" id="KW-0472">Membrane</keyword>
<dbReference type="EC" id="2.7.13.3" evidence="3"/>
<feature type="domain" description="Histidine kinase" evidence="13">
    <location>
        <begin position="273"/>
        <end position="483"/>
    </location>
</feature>
<reference evidence="15 16" key="1">
    <citation type="submission" date="2017-06" db="EMBL/GenBank/DDBJ databases">
        <title>Yangia sp. YSBP01 complete genome sequence.</title>
        <authorList>
            <person name="Woo J.-H."/>
            <person name="Kim H.-S."/>
        </authorList>
    </citation>
    <scope>NUCLEOTIDE SEQUENCE [LARGE SCALE GENOMIC DNA]</scope>
    <source>
        <strain evidence="15 16">YSBP01</strain>
    </source>
</reference>
<dbReference type="InterPro" id="IPR003594">
    <property type="entry name" value="HATPase_dom"/>
</dbReference>
<evidence type="ECO:0000256" key="8">
    <source>
        <dbReference type="ARBA" id="ARBA00022989"/>
    </source>
</evidence>
<name>A0A2U8HB18_9RHOB</name>
<keyword evidence="8 12" id="KW-1133">Transmembrane helix</keyword>
<dbReference type="SMART" id="SM00387">
    <property type="entry name" value="HATPase_c"/>
    <property type="match status" value="1"/>
</dbReference>
<dbReference type="Gene3D" id="3.30.565.10">
    <property type="entry name" value="Histidine kinase-like ATPase, C-terminal domain"/>
    <property type="match status" value="1"/>
</dbReference>
<dbReference type="InterPro" id="IPR005467">
    <property type="entry name" value="His_kinase_dom"/>
</dbReference>
<dbReference type="Gene3D" id="1.10.287.130">
    <property type="match status" value="1"/>
</dbReference>
<comment type="subcellular location">
    <subcellularLocation>
        <location evidence="2">Membrane</location>
    </subcellularLocation>
</comment>
<dbReference type="SUPFAM" id="SSF47384">
    <property type="entry name" value="Homodimeric domain of signal transducing histidine kinase"/>
    <property type="match status" value="1"/>
</dbReference>
<dbReference type="SMART" id="SM00388">
    <property type="entry name" value="HisKA"/>
    <property type="match status" value="1"/>
</dbReference>
<feature type="compositionally biased region" description="Pro residues" evidence="11">
    <location>
        <begin position="13"/>
        <end position="27"/>
    </location>
</feature>
<feature type="transmembrane region" description="Helical" evidence="12">
    <location>
        <begin position="189"/>
        <end position="211"/>
    </location>
</feature>
<evidence type="ECO:0000256" key="3">
    <source>
        <dbReference type="ARBA" id="ARBA00012438"/>
    </source>
</evidence>
<keyword evidence="5" id="KW-0808">Transferase</keyword>
<evidence type="ECO:0000313" key="15">
    <source>
        <dbReference type="EMBL" id="AWI83122.1"/>
    </source>
</evidence>
<dbReference type="KEGG" id="ypac:CEW88_05250"/>
<evidence type="ECO:0000256" key="2">
    <source>
        <dbReference type="ARBA" id="ARBA00004370"/>
    </source>
</evidence>
<feature type="region of interest" description="Disordered" evidence="11">
    <location>
        <begin position="1"/>
        <end position="27"/>
    </location>
</feature>
<proteinExistence type="predicted"/>
<protein>
    <recommendedName>
        <fullName evidence="3">histidine kinase</fullName>
        <ecNumber evidence="3">2.7.13.3</ecNumber>
    </recommendedName>
</protein>
<evidence type="ECO:0000256" key="10">
    <source>
        <dbReference type="ARBA" id="ARBA00023136"/>
    </source>
</evidence>
<dbReference type="InterPro" id="IPR036890">
    <property type="entry name" value="HATPase_C_sf"/>
</dbReference>
<dbReference type="PANTHER" id="PTHR45436:SF1">
    <property type="entry name" value="SENSOR PROTEIN QSEC"/>
    <property type="match status" value="1"/>
</dbReference>
<dbReference type="SUPFAM" id="SSF55874">
    <property type="entry name" value="ATPase domain of HSP90 chaperone/DNA topoisomerase II/histidine kinase"/>
    <property type="match status" value="1"/>
</dbReference>
<dbReference type="PROSITE" id="PS50885">
    <property type="entry name" value="HAMP"/>
    <property type="match status" value="1"/>
</dbReference>
<evidence type="ECO:0000259" key="13">
    <source>
        <dbReference type="PROSITE" id="PS50109"/>
    </source>
</evidence>
<dbReference type="InterPro" id="IPR003660">
    <property type="entry name" value="HAMP_dom"/>
</dbReference>
<gene>
    <name evidence="15" type="ORF">CEW88_05250</name>
</gene>
<sequence>MAEPARPSASGPPRVPPKVPPSQTPSLPPSLASRVLKAVLLILLAGGLLVAGATLYNGRLAARQSYDRILLGAARDIAGSIRIQSGRPIVDLPVSAFELLAQAPEDRIHYAVRGPGNTLITGLDETDIAPPARRAGASSGPEFFDARLNGEPARFVRVTRRFAERDFSGSISVTIGQTLRARQAMALGLTLDTVLPMLLAGLALLVMSWLVTRSALRPLEAMSEDLAARDPYDLTPVPTEGLPRELTVMLEAMNRFMGRLDRQMEGMRHLISDAAHQLRTPVAAIRVQAEAMQDQPDDALRARALTRLLTRTRSLGSLLDQLLSRALVSHRSESVPRAPLDLREVALEVVERGDHELLAPEAELRLEIGEEPVMVRADAFSVGEAAKNLLVNALKHGASPIAIGAELRGTEAALWVRDAGAGPAPEIAARLGQRFERSTASHEDSAGLGLAIVASVAAAFGGRIALEYPGGGFRIALLLPAAPQEDAPE</sequence>
<comment type="catalytic activity">
    <reaction evidence="1">
        <text>ATP + protein L-histidine = ADP + protein N-phospho-L-histidine.</text>
        <dbReference type="EC" id="2.7.13.3"/>
    </reaction>
</comment>
<keyword evidence="4" id="KW-0597">Phosphoprotein</keyword>
<feature type="transmembrane region" description="Helical" evidence="12">
    <location>
        <begin position="35"/>
        <end position="56"/>
    </location>
</feature>
<dbReference type="InterPro" id="IPR003661">
    <property type="entry name" value="HisK_dim/P_dom"/>
</dbReference>
<evidence type="ECO:0000313" key="16">
    <source>
        <dbReference type="Proteomes" id="UP000244915"/>
    </source>
</evidence>
<dbReference type="PROSITE" id="PS50109">
    <property type="entry name" value="HIS_KIN"/>
    <property type="match status" value="1"/>
</dbReference>
<evidence type="ECO:0000256" key="4">
    <source>
        <dbReference type="ARBA" id="ARBA00022553"/>
    </source>
</evidence>
<dbReference type="PANTHER" id="PTHR45436">
    <property type="entry name" value="SENSOR HISTIDINE KINASE YKOH"/>
    <property type="match status" value="1"/>
</dbReference>
<dbReference type="AlphaFoldDB" id="A0A2U8HB18"/>
<dbReference type="InterPro" id="IPR050428">
    <property type="entry name" value="TCS_sensor_his_kinase"/>
</dbReference>
<dbReference type="InterPro" id="IPR004358">
    <property type="entry name" value="Sig_transdc_His_kin-like_C"/>
</dbReference>
<dbReference type="GO" id="GO:0005886">
    <property type="term" value="C:plasma membrane"/>
    <property type="evidence" value="ECO:0007669"/>
    <property type="project" value="TreeGrafter"/>
</dbReference>
<dbReference type="EMBL" id="CP022189">
    <property type="protein sequence ID" value="AWI83122.1"/>
    <property type="molecule type" value="Genomic_DNA"/>
</dbReference>